<gene>
    <name evidence="2" type="ORF">Sradi_2146600</name>
</gene>
<proteinExistence type="predicted"/>
<dbReference type="Pfam" id="PF07727">
    <property type="entry name" value="RVT_2"/>
    <property type="match status" value="1"/>
</dbReference>
<dbReference type="PANTHER" id="PTHR11439:SF511">
    <property type="match status" value="1"/>
</dbReference>
<accession>A0AAW2TJF6</accession>
<feature type="domain" description="Reverse transcriptase Ty1/copia-type" evidence="1">
    <location>
        <begin position="21"/>
        <end position="128"/>
    </location>
</feature>
<name>A0AAW2TJF6_SESRA</name>
<reference evidence="2" key="1">
    <citation type="submission" date="2020-06" db="EMBL/GenBank/DDBJ databases">
        <authorList>
            <person name="Li T."/>
            <person name="Hu X."/>
            <person name="Zhang T."/>
            <person name="Song X."/>
            <person name="Zhang H."/>
            <person name="Dai N."/>
            <person name="Sheng W."/>
            <person name="Hou X."/>
            <person name="Wei L."/>
        </authorList>
    </citation>
    <scope>NUCLEOTIDE SEQUENCE</scope>
    <source>
        <strain evidence="2">G02</strain>
        <tissue evidence="2">Leaf</tissue>
    </source>
</reference>
<evidence type="ECO:0000313" key="2">
    <source>
        <dbReference type="EMBL" id="KAL0405058.1"/>
    </source>
</evidence>
<dbReference type="PANTHER" id="PTHR11439">
    <property type="entry name" value="GAG-POL-RELATED RETROTRANSPOSON"/>
    <property type="match status" value="1"/>
</dbReference>
<evidence type="ECO:0000259" key="1">
    <source>
        <dbReference type="Pfam" id="PF07727"/>
    </source>
</evidence>
<organism evidence="2">
    <name type="scientific">Sesamum radiatum</name>
    <name type="common">Black benniseed</name>
    <dbReference type="NCBI Taxonomy" id="300843"/>
    <lineage>
        <taxon>Eukaryota</taxon>
        <taxon>Viridiplantae</taxon>
        <taxon>Streptophyta</taxon>
        <taxon>Embryophyta</taxon>
        <taxon>Tracheophyta</taxon>
        <taxon>Spermatophyta</taxon>
        <taxon>Magnoliopsida</taxon>
        <taxon>eudicotyledons</taxon>
        <taxon>Gunneridae</taxon>
        <taxon>Pentapetalae</taxon>
        <taxon>asterids</taxon>
        <taxon>lamiids</taxon>
        <taxon>Lamiales</taxon>
        <taxon>Pedaliaceae</taxon>
        <taxon>Sesamum</taxon>
    </lineage>
</organism>
<reference evidence="2" key="2">
    <citation type="journal article" date="2024" name="Plant">
        <title>Genomic evolution and insights into agronomic trait innovations of Sesamum species.</title>
        <authorList>
            <person name="Miao H."/>
            <person name="Wang L."/>
            <person name="Qu L."/>
            <person name="Liu H."/>
            <person name="Sun Y."/>
            <person name="Le M."/>
            <person name="Wang Q."/>
            <person name="Wei S."/>
            <person name="Zheng Y."/>
            <person name="Lin W."/>
            <person name="Duan Y."/>
            <person name="Cao H."/>
            <person name="Xiong S."/>
            <person name="Wang X."/>
            <person name="Wei L."/>
            <person name="Li C."/>
            <person name="Ma Q."/>
            <person name="Ju M."/>
            <person name="Zhao R."/>
            <person name="Li G."/>
            <person name="Mu C."/>
            <person name="Tian Q."/>
            <person name="Mei H."/>
            <person name="Zhang T."/>
            <person name="Gao T."/>
            <person name="Zhang H."/>
        </authorList>
    </citation>
    <scope>NUCLEOTIDE SEQUENCE</scope>
    <source>
        <strain evidence="2">G02</strain>
    </source>
</reference>
<dbReference type="CDD" id="cd09272">
    <property type="entry name" value="RNase_HI_RT_Ty1"/>
    <property type="match status" value="1"/>
</dbReference>
<dbReference type="InterPro" id="IPR013103">
    <property type="entry name" value="RVT_2"/>
</dbReference>
<protein>
    <submittedName>
        <fullName evidence="2">Retrovirus-related Pol polyprotein from transposon TNT 1-94</fullName>
    </submittedName>
</protein>
<sequence>MQGTVSCKGFFSQIEGVDYVDCFLPVAKAVTSPHGHCLFAKGSGDDYIALLVYVDDVLVTSPSSVLITEAKAYLDKLFTIKDLGLARYFLGLQIARSSAGTNLTQAKYIQDILQDTGLQHAKAATTPLPQGTKLCATEGVVLSGPEHYKRLLQAYCDADWASCLDSRRLVTGFCVFLGMLSSLGRLRSKPPSPVLRPKLSTGVWHLLSVSYNGFPVSSPIPMFCDNKAALHIMANPIFHENTKHLDIDCHIVCNQYKLDFVASSFVRSKEQLADLFTKSLPGPLFLDLLSKLHLFSLIPSPACWGCDGILPSHSCTLLCHAIVTMDSAEEEEVCFLINGIVRF</sequence>
<comment type="caution">
    <text evidence="2">The sequence shown here is derived from an EMBL/GenBank/DDBJ whole genome shotgun (WGS) entry which is preliminary data.</text>
</comment>
<dbReference type="EMBL" id="JACGWJ010000008">
    <property type="protein sequence ID" value="KAL0405058.1"/>
    <property type="molecule type" value="Genomic_DNA"/>
</dbReference>
<dbReference type="AlphaFoldDB" id="A0AAW2TJF6"/>